<dbReference type="EMBL" id="DS990391">
    <property type="protein sequence ID" value="EFR45994.1"/>
    <property type="molecule type" value="Genomic_DNA"/>
</dbReference>
<dbReference type="Proteomes" id="UP000005755">
    <property type="component" value="Unassembled WGS sequence"/>
</dbReference>
<reference evidence="2" key="1">
    <citation type="submission" date="2008-08" db="EMBL/GenBank/DDBJ databases">
        <title>Annotation of Helicobacter cinaedi strain CCUG 18818.</title>
        <authorList>
            <consortium name="The Broad Institute Genome Sequencing Platform"/>
            <person name="Fox J.G."/>
            <person name="Shen Z."/>
            <person name="Charoenlap N."/>
            <person name="Schauer D.B."/>
            <person name="Ward D."/>
            <person name="Mehta T."/>
            <person name="Young S."/>
            <person name="Jaffe D."/>
            <person name="Gnerre S."/>
            <person name="Berlin A."/>
            <person name="Heiman D."/>
            <person name="Hepburn T."/>
            <person name="Shea T."/>
            <person name="Sykes S."/>
            <person name="Alvarado L."/>
            <person name="Kodira C."/>
            <person name="Borodovsky M."/>
            <person name="Lander E."/>
            <person name="Galagan J."/>
            <person name="Nusbaum C."/>
            <person name="Birren B."/>
        </authorList>
    </citation>
    <scope>NUCLEOTIDE SEQUENCE</scope>
    <source>
        <strain evidence="2">CCUG 18818</strain>
    </source>
</reference>
<evidence type="ECO:0000313" key="3">
    <source>
        <dbReference type="Proteomes" id="UP000005755"/>
    </source>
</evidence>
<dbReference type="AlphaFoldDB" id="A0AAI8QI18"/>
<proteinExistence type="predicted"/>
<keyword evidence="3" id="KW-1185">Reference proteome</keyword>
<dbReference type="KEGG" id="hcb:HCBAA847_2143"/>
<evidence type="ECO:0000313" key="2">
    <source>
        <dbReference type="EMBL" id="EFR45994.1"/>
    </source>
</evidence>
<organism evidence="1 4">
    <name type="scientific">Helicobacter cinaedi CCUG 18818 = ATCC BAA-847</name>
    <dbReference type="NCBI Taxonomy" id="537971"/>
    <lineage>
        <taxon>Bacteria</taxon>
        <taxon>Pseudomonadati</taxon>
        <taxon>Campylobacterota</taxon>
        <taxon>Epsilonproteobacteria</taxon>
        <taxon>Campylobacterales</taxon>
        <taxon>Helicobacteraceae</taxon>
        <taxon>Helicobacter</taxon>
    </lineage>
</organism>
<accession>A0AAI8QI18</accession>
<gene>
    <name evidence="1" type="ORF">HCBAA847_2143</name>
    <name evidence="2" type="ORF">HCCG_00540</name>
</gene>
<dbReference type="Proteomes" id="UP000006036">
    <property type="component" value="Chromosome 1"/>
</dbReference>
<evidence type="ECO:0000313" key="4">
    <source>
        <dbReference type="Proteomes" id="UP000006036"/>
    </source>
</evidence>
<dbReference type="InterPro" id="IPR025294">
    <property type="entry name" value="DUF4156"/>
</dbReference>
<reference evidence="3" key="4">
    <citation type="journal article" date="2014" name="Genome Announc.">
        <title>Draft genome sequences of six enterohepatic helicobacter species isolated from humans and one from rhesus macaques.</title>
        <authorList>
            <person name="Shen Z."/>
            <person name="Sheh A."/>
            <person name="Young S.K."/>
            <person name="Abouelliel A."/>
            <person name="Ward D.V."/>
            <person name="Earl A.M."/>
            <person name="Fox J.G."/>
        </authorList>
    </citation>
    <scope>NUCLEOTIDE SEQUENCE [LARGE SCALE GENOMIC DNA]</scope>
    <source>
        <strain evidence="3">CCUG 18818</strain>
    </source>
</reference>
<dbReference type="EMBL" id="AP012492">
    <property type="protein sequence ID" value="BAM33359.1"/>
    <property type="molecule type" value="Genomic_DNA"/>
</dbReference>
<sequence length="158" mass="16851">MKNPTLSIALKVGMAFGLGLLVVGCGDPVPELPHYKPKSLEQQGKGITIAKSTPYNCKILGEVEGKDNTNGTRGATRELLREGALNDLRNEAGDAAGVGKRIMLNITNEEVLCSVVLEGKKGKTQQTIKCTDGLPIDAINGKLLSHRIHAQVFDCGEK</sequence>
<dbReference type="PROSITE" id="PS51257">
    <property type="entry name" value="PROKAR_LIPOPROTEIN"/>
    <property type="match status" value="1"/>
</dbReference>
<protein>
    <recommendedName>
        <fullName evidence="5">Lipoprotein</fullName>
    </recommendedName>
</protein>
<dbReference type="RefSeq" id="WP_002955835.1">
    <property type="nucleotide sequence ID" value="NC_020555.1"/>
</dbReference>
<dbReference type="Pfam" id="PF13698">
    <property type="entry name" value="DUF4156"/>
    <property type="match status" value="1"/>
</dbReference>
<name>A0AAI8QI18_9HELI</name>
<evidence type="ECO:0008006" key="5">
    <source>
        <dbReference type="Google" id="ProtNLM"/>
    </source>
</evidence>
<reference evidence="1" key="3">
    <citation type="submission" date="2012-07" db="EMBL/GenBank/DDBJ databases">
        <authorList>
            <person name="Akiyama T."/>
            <person name="Takeshita N."/>
            <person name="Ohmagari N."/>
            <person name="Kirikae T."/>
        </authorList>
    </citation>
    <scope>NUCLEOTIDE SEQUENCE</scope>
    <source>
        <strain evidence="1">ATCC BAA-847</strain>
    </source>
</reference>
<reference evidence="1 4" key="2">
    <citation type="journal article" date="2012" name="J. Bacteriol.">
        <title>Complete Genome Sequence of Helicobacter cinaedi Type Strain ATCC BAA-847.</title>
        <authorList>
            <person name="Miyoshi-Akiyama T."/>
            <person name="Takeshita N."/>
            <person name="Ohmagari N."/>
            <person name="Kirikae T."/>
        </authorList>
    </citation>
    <scope>NUCLEOTIDE SEQUENCE [LARGE SCALE GENOMIC DNA]</scope>
    <source>
        <strain evidence="1 4">ATCC BAA-847</strain>
    </source>
</reference>
<evidence type="ECO:0000313" key="1">
    <source>
        <dbReference type="EMBL" id="BAM33359.1"/>
    </source>
</evidence>